<dbReference type="AlphaFoldDB" id="A0A814JI68"/>
<dbReference type="EMBL" id="CAJNOC010004937">
    <property type="protein sequence ID" value="CAF1038045.1"/>
    <property type="molecule type" value="Genomic_DNA"/>
</dbReference>
<feature type="compositionally biased region" description="Basic and acidic residues" evidence="1">
    <location>
        <begin position="98"/>
        <end position="186"/>
    </location>
</feature>
<feature type="compositionally biased region" description="Basic and acidic residues" evidence="1">
    <location>
        <begin position="70"/>
        <end position="89"/>
    </location>
</feature>
<dbReference type="Proteomes" id="UP000663879">
    <property type="component" value="Unassembled WGS sequence"/>
</dbReference>
<feature type="region of interest" description="Disordered" evidence="1">
    <location>
        <begin position="65"/>
        <end position="186"/>
    </location>
</feature>
<accession>A0A814JI68</accession>
<evidence type="ECO:0000256" key="1">
    <source>
        <dbReference type="SAM" id="MobiDB-lite"/>
    </source>
</evidence>
<organism evidence="3 4">
    <name type="scientific">Brachionus calyciflorus</name>
    <dbReference type="NCBI Taxonomy" id="104777"/>
    <lineage>
        <taxon>Eukaryota</taxon>
        <taxon>Metazoa</taxon>
        <taxon>Spiralia</taxon>
        <taxon>Gnathifera</taxon>
        <taxon>Rotifera</taxon>
        <taxon>Eurotatoria</taxon>
        <taxon>Monogononta</taxon>
        <taxon>Pseudotrocha</taxon>
        <taxon>Ploima</taxon>
        <taxon>Brachionidae</taxon>
        <taxon>Brachionus</taxon>
    </lineage>
</organism>
<evidence type="ECO:0000313" key="3">
    <source>
        <dbReference type="EMBL" id="CAF1038045.1"/>
    </source>
</evidence>
<protein>
    <submittedName>
        <fullName evidence="3">Uncharacterized protein</fullName>
    </submittedName>
</protein>
<sequence length="314" mass="37249">MHKASLILASILISVSLATGMNLGEYGYGPSNHYNTYPINEPKPEHNRYLEPSYDRNYPEAPCGGGMKETPCKTNDKERYDYEEPKRPYQIEYNNDIPKYENDYVPKDRDMKDRNPYIKPERNDKYGSKEIDRYEPMNDRYQKEDYGRPSYGRDLDRSERYPKKDMDRNDGKYARDQKPEYGMKKETPRYQPREMDQYGRRDGNKRTEYGMTKYDDKDYKIGGYDSYKVDGNKYGNGQRYGNDMKIEIEVPRIDLKGVREAGRDLRENAGRIRNELLYTIMHDVNELRENARKIRPEVEVKRIPMGHGYGEPSY</sequence>
<reference evidence="3" key="1">
    <citation type="submission" date="2021-02" db="EMBL/GenBank/DDBJ databases">
        <authorList>
            <person name="Nowell W R."/>
        </authorList>
    </citation>
    <scope>NUCLEOTIDE SEQUENCE</scope>
    <source>
        <strain evidence="3">Ploen Becks lab</strain>
    </source>
</reference>
<keyword evidence="4" id="KW-1185">Reference proteome</keyword>
<evidence type="ECO:0000313" key="4">
    <source>
        <dbReference type="Proteomes" id="UP000663879"/>
    </source>
</evidence>
<gene>
    <name evidence="3" type="ORF">OXX778_LOCUS18212</name>
</gene>
<proteinExistence type="predicted"/>
<name>A0A814JI68_9BILA</name>
<comment type="caution">
    <text evidence="3">The sequence shown here is derived from an EMBL/GenBank/DDBJ whole genome shotgun (WGS) entry which is preliminary data.</text>
</comment>
<feature type="signal peptide" evidence="2">
    <location>
        <begin position="1"/>
        <end position="20"/>
    </location>
</feature>
<evidence type="ECO:0000256" key="2">
    <source>
        <dbReference type="SAM" id="SignalP"/>
    </source>
</evidence>
<feature type="chain" id="PRO_5032957487" evidence="2">
    <location>
        <begin position="21"/>
        <end position="314"/>
    </location>
</feature>
<keyword evidence="2" id="KW-0732">Signal</keyword>